<accession>A0A9Q9AZK1</accession>
<keyword evidence="2" id="KW-1185">Reference proteome</keyword>
<dbReference type="AlphaFoldDB" id="A0A9Q9AZK1"/>
<sequence>MSALGRIEQKHAICDIETGCGEDVGPCLVVKESRGRCAGALWSTTQAIVQCTGTKAFFTIILWSCTIIDYVRAPDGVVLGGQLLSRGPHWCVNNFKITRPGRVQHLDEIGNEDALQSTGTVRRRSLSIERRQ</sequence>
<organism evidence="1 2">
    <name type="scientific">Septoria linicola</name>
    <dbReference type="NCBI Taxonomy" id="215465"/>
    <lineage>
        <taxon>Eukaryota</taxon>
        <taxon>Fungi</taxon>
        <taxon>Dikarya</taxon>
        <taxon>Ascomycota</taxon>
        <taxon>Pezizomycotina</taxon>
        <taxon>Dothideomycetes</taxon>
        <taxon>Dothideomycetidae</taxon>
        <taxon>Mycosphaerellales</taxon>
        <taxon>Mycosphaerellaceae</taxon>
        <taxon>Septoria</taxon>
    </lineage>
</organism>
<reference evidence="1" key="1">
    <citation type="submission" date="2022-06" db="EMBL/GenBank/DDBJ databases">
        <title>Complete genome sequences of two strains of the flax pathogen Septoria linicola.</title>
        <authorList>
            <person name="Lapalu N."/>
            <person name="Simon A."/>
            <person name="Demenou B."/>
            <person name="Paumier D."/>
            <person name="Guillot M.-P."/>
            <person name="Gout L."/>
            <person name="Valade R."/>
        </authorList>
    </citation>
    <scope>NUCLEOTIDE SEQUENCE</scope>
    <source>
        <strain evidence="1">SE15195</strain>
    </source>
</reference>
<proteinExistence type="predicted"/>
<protein>
    <submittedName>
        <fullName evidence="1">Uncharacterized protein</fullName>
    </submittedName>
</protein>
<gene>
    <name evidence="1" type="ORF">Slin15195_G114230</name>
</gene>
<evidence type="ECO:0000313" key="2">
    <source>
        <dbReference type="Proteomes" id="UP001056384"/>
    </source>
</evidence>
<name>A0A9Q9AZK1_9PEZI</name>
<dbReference type="Proteomes" id="UP001056384">
    <property type="component" value="Chromosome 10"/>
</dbReference>
<evidence type="ECO:0000313" key="1">
    <source>
        <dbReference type="EMBL" id="USW58104.1"/>
    </source>
</evidence>
<dbReference type="EMBL" id="CP099427">
    <property type="protein sequence ID" value="USW58104.1"/>
    <property type="molecule type" value="Genomic_DNA"/>
</dbReference>